<dbReference type="HOGENOM" id="CLU_027938_6_1_14"/>
<feature type="coiled-coil region" evidence="6">
    <location>
        <begin position="280"/>
        <end position="337"/>
    </location>
</feature>
<evidence type="ECO:0000256" key="3">
    <source>
        <dbReference type="ARBA" id="ARBA00022679"/>
    </source>
</evidence>
<dbReference type="PANTHER" id="PTHR10434:SF64">
    <property type="entry name" value="1-ACYL-SN-GLYCEROL-3-PHOSPHATE ACYLTRANSFERASE-RELATED"/>
    <property type="match status" value="1"/>
</dbReference>
<dbReference type="CDD" id="cd07989">
    <property type="entry name" value="LPLAT_AGPAT-like"/>
    <property type="match status" value="1"/>
</dbReference>
<evidence type="ECO:0000256" key="2">
    <source>
        <dbReference type="ARBA" id="ARBA00022516"/>
    </source>
</evidence>
<dbReference type="GO" id="GO:0006654">
    <property type="term" value="P:phosphatidic acid biosynthetic process"/>
    <property type="evidence" value="ECO:0007669"/>
    <property type="project" value="TreeGrafter"/>
</dbReference>
<name>Q6KHG6_MYCM1</name>
<keyword evidence="9" id="KW-1185">Reference proteome</keyword>
<dbReference type="InterPro" id="IPR002123">
    <property type="entry name" value="Plipid/glycerol_acylTrfase"/>
</dbReference>
<evidence type="ECO:0000259" key="7">
    <source>
        <dbReference type="SMART" id="SM00563"/>
    </source>
</evidence>
<feature type="domain" description="Phospholipid/glycerol acyltransferase" evidence="7">
    <location>
        <begin position="73"/>
        <end position="198"/>
    </location>
</feature>
<evidence type="ECO:0000256" key="6">
    <source>
        <dbReference type="SAM" id="Coils"/>
    </source>
</evidence>
<gene>
    <name evidence="8" type="primary">plsC</name>
    <name evidence="8" type="ordered locus">MMOB4780</name>
</gene>
<dbReference type="GO" id="GO:0003841">
    <property type="term" value="F:1-acylglycerol-3-phosphate O-acyltransferase activity"/>
    <property type="evidence" value="ECO:0007669"/>
    <property type="project" value="UniProtKB-EC"/>
</dbReference>
<dbReference type="STRING" id="267748.MMOB4780"/>
<dbReference type="SUPFAM" id="SSF69593">
    <property type="entry name" value="Glycerol-3-phosphate (1)-acyltransferase"/>
    <property type="match status" value="1"/>
</dbReference>
<dbReference type="SMART" id="SM00563">
    <property type="entry name" value="PlsC"/>
    <property type="match status" value="1"/>
</dbReference>
<keyword evidence="6" id="KW-0175">Coiled coil</keyword>
<dbReference type="KEGG" id="mmo:MMOB4780"/>
<dbReference type="Pfam" id="PF01553">
    <property type="entry name" value="Acyltransferase"/>
    <property type="match status" value="1"/>
</dbReference>
<evidence type="ECO:0000256" key="5">
    <source>
        <dbReference type="ARBA" id="ARBA00023315"/>
    </source>
</evidence>
<dbReference type="RefSeq" id="WP_011264998.1">
    <property type="nucleotide sequence ID" value="NC_006908.1"/>
</dbReference>
<keyword evidence="4" id="KW-0443">Lipid metabolism</keyword>
<reference evidence="8 9" key="1">
    <citation type="journal article" date="2004" name="Genome Res.">
        <title>The complete genome and proteome of Mycoplasma mobile.</title>
        <authorList>
            <person name="Jaffe J.D."/>
            <person name="Stange-Thomann N."/>
            <person name="Smith C."/>
            <person name="DeCaprio D."/>
            <person name="Fisher S."/>
            <person name="Butler J."/>
            <person name="Calvo S."/>
            <person name="Elkins T."/>
            <person name="FitzGerald M.G."/>
            <person name="Hafez N."/>
            <person name="Kodira C.D."/>
            <person name="Major J."/>
            <person name="Wang S."/>
            <person name="Wilkinson J."/>
            <person name="Nicol R."/>
            <person name="Nusbaum C."/>
            <person name="Birren B."/>
            <person name="Berg H.C."/>
            <person name="Church G.M."/>
        </authorList>
    </citation>
    <scope>NUCLEOTIDE SEQUENCE [LARGE SCALE GENOMIC DNA]</scope>
    <source>
        <strain evidence="9">ATCC 43663 / 163K / NCTC 11711</strain>
    </source>
</reference>
<organism evidence="8 9">
    <name type="scientific">Mycoplasma mobile (strain ATCC 43663 / 163K / NCTC 11711)</name>
    <name type="common">Mesomycoplasma mobile</name>
    <dbReference type="NCBI Taxonomy" id="267748"/>
    <lineage>
        <taxon>Bacteria</taxon>
        <taxon>Bacillati</taxon>
        <taxon>Mycoplasmatota</taxon>
        <taxon>Mycoplasmoidales</taxon>
        <taxon>Metamycoplasmataceae</taxon>
        <taxon>Mesomycoplasma</taxon>
    </lineage>
</organism>
<dbReference type="Proteomes" id="UP000009072">
    <property type="component" value="Chromosome"/>
</dbReference>
<dbReference type="AlphaFoldDB" id="Q6KHG6"/>
<dbReference type="OrthoDB" id="9803035at2"/>
<dbReference type="eggNOG" id="COG0204">
    <property type="taxonomic scope" value="Bacteria"/>
</dbReference>
<sequence length="339" mass="39684">MKVKTKLFLKSSIWVWKRFWIIRNSKKHVKDKTKISLQYRNDYLLKKAEALLRDFNIKVQVFGYENIVDKGNTLIVSNHADNIDGFAMIVALKKTNQDKNINNRIPTFLVKAELKADKFSRSILDWIDSFYIDRDSPRQSANAINDLIEYSKKHRTYPVVFPSGTRSKDDTIGTFKSASFKIAKKGFFNILPVTINNSLNGFNWNKTETQVIEVHFHKPIKANEIANLDTEAISNRVYKIIESKFKKPEITEEIKKYWEKEQSSVLKYKEKLAKINEKEKTKKEAQLIKEEKLIKKLTEKEKAQAIKEKTKDDAFKVKMIEKDKKAKEKALDREKGKNE</sequence>
<evidence type="ECO:0000256" key="1">
    <source>
        <dbReference type="ARBA" id="ARBA00005189"/>
    </source>
</evidence>
<keyword evidence="5 8" id="KW-0012">Acyltransferase</keyword>
<dbReference type="PANTHER" id="PTHR10434">
    <property type="entry name" value="1-ACYL-SN-GLYCEROL-3-PHOSPHATE ACYLTRANSFERASE"/>
    <property type="match status" value="1"/>
</dbReference>
<accession>Q6KHG6</accession>
<comment type="pathway">
    <text evidence="1">Lipid metabolism.</text>
</comment>
<evidence type="ECO:0000313" key="8">
    <source>
        <dbReference type="EMBL" id="AAT27964.1"/>
    </source>
</evidence>
<evidence type="ECO:0000313" key="9">
    <source>
        <dbReference type="Proteomes" id="UP000009072"/>
    </source>
</evidence>
<dbReference type="EC" id="2.3.1.51" evidence="8"/>
<evidence type="ECO:0000256" key="4">
    <source>
        <dbReference type="ARBA" id="ARBA00023098"/>
    </source>
</evidence>
<protein>
    <submittedName>
        <fullName evidence="8">1-acyl-sn-glycerol-3-phosphate acyltransferase</fullName>
        <ecNumber evidence="8">2.3.1.51</ecNumber>
    </submittedName>
</protein>
<keyword evidence="2" id="KW-0444">Lipid biosynthesis</keyword>
<dbReference type="EMBL" id="AE017308">
    <property type="protein sequence ID" value="AAT27964.1"/>
    <property type="molecule type" value="Genomic_DNA"/>
</dbReference>
<keyword evidence="3 8" id="KW-0808">Transferase</keyword>
<proteinExistence type="predicted"/>